<dbReference type="GO" id="GO:0006166">
    <property type="term" value="P:purine ribonucleoside salvage"/>
    <property type="evidence" value="ECO:0007669"/>
    <property type="project" value="UniProtKB-KW"/>
</dbReference>
<dbReference type="InterPro" id="IPR050054">
    <property type="entry name" value="UPRTase/APRTase"/>
</dbReference>
<organism evidence="14 15">
    <name type="scientific">Nesterenkonia sedimenti</name>
    <dbReference type="NCBI Taxonomy" id="1463632"/>
    <lineage>
        <taxon>Bacteria</taxon>
        <taxon>Bacillati</taxon>
        <taxon>Actinomycetota</taxon>
        <taxon>Actinomycetes</taxon>
        <taxon>Micrococcales</taxon>
        <taxon>Micrococcaceae</taxon>
        <taxon>Nesterenkonia</taxon>
    </lineage>
</organism>
<comment type="subcellular location">
    <subcellularLocation>
        <location evidence="3 12">Cytoplasm</location>
    </subcellularLocation>
</comment>
<evidence type="ECO:0000256" key="12">
    <source>
        <dbReference type="HAMAP-Rule" id="MF_00004"/>
    </source>
</evidence>
<evidence type="ECO:0000256" key="5">
    <source>
        <dbReference type="ARBA" id="ARBA00008391"/>
    </source>
</evidence>
<dbReference type="GO" id="GO:0002055">
    <property type="term" value="F:adenine binding"/>
    <property type="evidence" value="ECO:0007669"/>
    <property type="project" value="TreeGrafter"/>
</dbReference>
<reference evidence="14 15" key="1">
    <citation type="submission" date="2020-04" db="EMBL/GenBank/DDBJ databases">
        <title>Nesterenkonia sp. nov., isolated from marine sediment.</title>
        <authorList>
            <person name="Zhang G."/>
        </authorList>
    </citation>
    <scope>NUCLEOTIDE SEQUENCE [LARGE SCALE GENOMIC DNA]</scope>
    <source>
        <strain evidence="14 15">MY13</strain>
    </source>
</reference>
<keyword evidence="15" id="KW-1185">Reference proteome</keyword>
<dbReference type="PANTHER" id="PTHR32315">
    <property type="entry name" value="ADENINE PHOSPHORIBOSYLTRANSFERASE"/>
    <property type="match status" value="1"/>
</dbReference>
<comment type="pathway">
    <text evidence="4 12">Purine metabolism; AMP biosynthesis via salvage pathway; AMP from adenine: step 1/1.</text>
</comment>
<dbReference type="Proteomes" id="UP000523139">
    <property type="component" value="Unassembled WGS sequence"/>
</dbReference>
<keyword evidence="9 12" id="KW-0328">Glycosyltransferase</keyword>
<dbReference type="PANTHER" id="PTHR32315:SF3">
    <property type="entry name" value="ADENINE PHOSPHORIBOSYLTRANSFERASE"/>
    <property type="match status" value="1"/>
</dbReference>
<comment type="subunit">
    <text evidence="6 12">Homodimer.</text>
</comment>
<comment type="function">
    <text evidence="2 12">Catalyzes a salvage reaction resulting in the formation of AMP, that is energically less costly than de novo synthesis.</text>
</comment>
<dbReference type="GO" id="GO:0044209">
    <property type="term" value="P:AMP salvage"/>
    <property type="evidence" value="ECO:0007669"/>
    <property type="project" value="UniProtKB-UniRule"/>
</dbReference>
<comment type="caution">
    <text evidence="14">The sequence shown here is derived from an EMBL/GenBank/DDBJ whole genome shotgun (WGS) entry which is preliminary data.</text>
</comment>
<dbReference type="GO" id="GO:0016208">
    <property type="term" value="F:AMP binding"/>
    <property type="evidence" value="ECO:0007669"/>
    <property type="project" value="TreeGrafter"/>
</dbReference>
<sequence length="203" mass="20862">MRRPSAGVLRRGSPWFGQLGLSTVSAPAPEALNRAKSLFAVIPDYPEPGVTFQDITPVLADPEGLTTLAEALLAPFAGQFDLIAGIEARGFLLAGAMAGLTNARGGSAGVLTIRKAGKLPSPAAKVSYELEYGSAAIEAPDVLRPGHRVLIVDDVLATGGTIAACRELVTELGAEVVGATAVMKVEALDGEKIAGEVHSLFSC</sequence>
<comment type="catalytic activity">
    <reaction evidence="1 12">
        <text>AMP + diphosphate = 5-phospho-alpha-D-ribose 1-diphosphate + adenine</text>
        <dbReference type="Rhea" id="RHEA:16609"/>
        <dbReference type="ChEBI" id="CHEBI:16708"/>
        <dbReference type="ChEBI" id="CHEBI:33019"/>
        <dbReference type="ChEBI" id="CHEBI:58017"/>
        <dbReference type="ChEBI" id="CHEBI:456215"/>
        <dbReference type="EC" id="2.4.2.7"/>
    </reaction>
</comment>
<dbReference type="CDD" id="cd06223">
    <property type="entry name" value="PRTases_typeI"/>
    <property type="match status" value="1"/>
</dbReference>
<evidence type="ECO:0000256" key="4">
    <source>
        <dbReference type="ARBA" id="ARBA00004659"/>
    </source>
</evidence>
<dbReference type="EMBL" id="JABAHY010000004">
    <property type="protein sequence ID" value="NLS09669.1"/>
    <property type="molecule type" value="Genomic_DNA"/>
</dbReference>
<evidence type="ECO:0000313" key="15">
    <source>
        <dbReference type="Proteomes" id="UP000523139"/>
    </source>
</evidence>
<evidence type="ECO:0000256" key="8">
    <source>
        <dbReference type="ARBA" id="ARBA00022490"/>
    </source>
</evidence>
<evidence type="ECO:0000256" key="1">
    <source>
        <dbReference type="ARBA" id="ARBA00000868"/>
    </source>
</evidence>
<comment type="similarity">
    <text evidence="5 12">Belongs to the purine/pyrimidine phosphoribosyltransferase family.</text>
</comment>
<name>A0A7X8YDJ7_9MICC</name>
<dbReference type="InterPro" id="IPR029057">
    <property type="entry name" value="PRTase-like"/>
</dbReference>
<evidence type="ECO:0000256" key="2">
    <source>
        <dbReference type="ARBA" id="ARBA00003968"/>
    </source>
</evidence>
<evidence type="ECO:0000256" key="10">
    <source>
        <dbReference type="ARBA" id="ARBA00022679"/>
    </source>
</evidence>
<dbReference type="Pfam" id="PF00156">
    <property type="entry name" value="Pribosyltran"/>
    <property type="match status" value="1"/>
</dbReference>
<evidence type="ECO:0000256" key="11">
    <source>
        <dbReference type="ARBA" id="ARBA00022726"/>
    </source>
</evidence>
<gene>
    <name evidence="12" type="primary">apt</name>
    <name evidence="14" type="ORF">HGQ17_06550</name>
</gene>
<feature type="domain" description="Phosphoribosyltransferase" evidence="13">
    <location>
        <begin position="66"/>
        <end position="191"/>
    </location>
</feature>
<evidence type="ECO:0000256" key="9">
    <source>
        <dbReference type="ARBA" id="ARBA00022676"/>
    </source>
</evidence>
<keyword evidence="10 12" id="KW-0808">Transferase</keyword>
<keyword evidence="8 12" id="KW-0963">Cytoplasm</keyword>
<dbReference type="NCBIfam" id="NF002636">
    <property type="entry name" value="PRK02304.1-5"/>
    <property type="match status" value="1"/>
</dbReference>
<dbReference type="FunFam" id="3.40.50.2020:FF:000004">
    <property type="entry name" value="Adenine phosphoribosyltransferase"/>
    <property type="match status" value="1"/>
</dbReference>
<evidence type="ECO:0000256" key="3">
    <source>
        <dbReference type="ARBA" id="ARBA00004496"/>
    </source>
</evidence>
<dbReference type="Gene3D" id="3.40.50.2020">
    <property type="match status" value="1"/>
</dbReference>
<dbReference type="SUPFAM" id="SSF53271">
    <property type="entry name" value="PRTase-like"/>
    <property type="match status" value="1"/>
</dbReference>
<dbReference type="HAMAP" id="MF_00004">
    <property type="entry name" value="Aden_phosphoribosyltr"/>
    <property type="match status" value="1"/>
</dbReference>
<evidence type="ECO:0000256" key="6">
    <source>
        <dbReference type="ARBA" id="ARBA00011738"/>
    </source>
</evidence>
<dbReference type="GO" id="GO:0005737">
    <property type="term" value="C:cytoplasm"/>
    <property type="evidence" value="ECO:0007669"/>
    <property type="project" value="UniProtKB-SubCell"/>
</dbReference>
<keyword evidence="11 12" id="KW-0660">Purine salvage</keyword>
<dbReference type="UniPathway" id="UPA00588">
    <property type="reaction ID" value="UER00646"/>
</dbReference>
<evidence type="ECO:0000313" key="14">
    <source>
        <dbReference type="EMBL" id="NLS09669.1"/>
    </source>
</evidence>
<dbReference type="GO" id="GO:0006168">
    <property type="term" value="P:adenine salvage"/>
    <property type="evidence" value="ECO:0007669"/>
    <property type="project" value="InterPro"/>
</dbReference>
<proteinExistence type="inferred from homology"/>
<accession>A0A7X8YDJ7</accession>
<dbReference type="EC" id="2.4.2.7" evidence="7 12"/>
<dbReference type="AlphaFoldDB" id="A0A7X8YDJ7"/>
<protein>
    <recommendedName>
        <fullName evidence="7 12">Adenine phosphoribosyltransferase</fullName>
        <shortName evidence="12">APRT</shortName>
        <ecNumber evidence="7 12">2.4.2.7</ecNumber>
    </recommendedName>
</protein>
<evidence type="ECO:0000259" key="13">
    <source>
        <dbReference type="Pfam" id="PF00156"/>
    </source>
</evidence>
<dbReference type="InterPro" id="IPR000836">
    <property type="entry name" value="PRTase_dom"/>
</dbReference>
<dbReference type="GO" id="GO:0003999">
    <property type="term" value="F:adenine phosphoribosyltransferase activity"/>
    <property type="evidence" value="ECO:0007669"/>
    <property type="project" value="UniProtKB-UniRule"/>
</dbReference>
<dbReference type="InterPro" id="IPR005764">
    <property type="entry name" value="Ade_phspho_trans"/>
</dbReference>
<evidence type="ECO:0000256" key="7">
    <source>
        <dbReference type="ARBA" id="ARBA00011893"/>
    </source>
</evidence>